<comment type="subcellular location">
    <subcellularLocation>
        <location evidence="1">Membrane</location>
        <topology evidence="1">Multi-pass membrane protein</topology>
    </subcellularLocation>
</comment>
<dbReference type="GO" id="GO:0016020">
    <property type="term" value="C:membrane"/>
    <property type="evidence" value="ECO:0007669"/>
    <property type="project" value="UniProtKB-SubCell"/>
</dbReference>
<dbReference type="PANTHER" id="PTHR37422:SF23">
    <property type="entry name" value="TEICHURONIC ACID BIOSYNTHESIS PROTEIN TUAE"/>
    <property type="match status" value="1"/>
</dbReference>
<feature type="transmembrane region" description="Helical" evidence="5">
    <location>
        <begin position="114"/>
        <end position="132"/>
    </location>
</feature>
<accession>A0A255Z6W9</accession>
<feature type="transmembrane region" description="Helical" evidence="5">
    <location>
        <begin position="7"/>
        <end position="22"/>
    </location>
</feature>
<keyword evidence="2 5" id="KW-0812">Transmembrane</keyword>
<evidence type="ECO:0000313" key="8">
    <source>
        <dbReference type="Proteomes" id="UP000216998"/>
    </source>
</evidence>
<dbReference type="InterPro" id="IPR051533">
    <property type="entry name" value="WaaL-like"/>
</dbReference>
<dbReference type="OrthoDB" id="4391260at2"/>
<feature type="transmembrane region" description="Helical" evidence="5">
    <location>
        <begin position="251"/>
        <end position="270"/>
    </location>
</feature>
<sequence length="462" mass="49635">MSANTLLYRLLLLIIILAPLPLGSARPLAWTILATAIALLLTGWSLLLAMGKAQAPLPMQRFRIPAILFLLALVWPVVQILPFVPITRAEPVWNEMAAALGSGAASLSLDPGRGATALMQWLTYAGIFLLAVQLGRHRPHEGLLVLAWGGCAYALYGLSLHMLGIEKILWMDKWAYQGTVTSTFVNRNAYAAYAGIGVICCMALLVDRLRRRRQGWRLRDKAEHILVHASPYAIACLILGMALALTQSRAALAATGVGLLVLWAALWGGGIMQRRSALLSAGGLVLLALLVLSLGGEGTLNRLAEAGIRDETRSILNQIGWNAFLNAPLTGYGLGTYPAILSIYRDVSLSQPETFVHAHNLHLEMLLEIGIIAALLLYAAVGSILLTCLIGLRRRQRDQIYPAVALAVATLLILHGLVDFSLQMPAIAATFAFVLGLGLAQSFPSDSRKGEGTGITPEASLQ</sequence>
<feature type="domain" description="O-antigen ligase-related" evidence="6">
    <location>
        <begin position="234"/>
        <end position="377"/>
    </location>
</feature>
<evidence type="ECO:0000256" key="4">
    <source>
        <dbReference type="ARBA" id="ARBA00023136"/>
    </source>
</evidence>
<keyword evidence="8" id="KW-1185">Reference proteome</keyword>
<feature type="transmembrane region" description="Helical" evidence="5">
    <location>
        <begin position="226"/>
        <end position="245"/>
    </location>
</feature>
<gene>
    <name evidence="7" type="ORF">CHU95_02155</name>
</gene>
<keyword evidence="4 5" id="KW-0472">Membrane</keyword>
<dbReference type="InterPro" id="IPR007016">
    <property type="entry name" value="O-antigen_ligase-rel_domated"/>
</dbReference>
<organism evidence="7 8">
    <name type="scientific">Niveispirillum lacus</name>
    <dbReference type="NCBI Taxonomy" id="1981099"/>
    <lineage>
        <taxon>Bacteria</taxon>
        <taxon>Pseudomonadati</taxon>
        <taxon>Pseudomonadota</taxon>
        <taxon>Alphaproteobacteria</taxon>
        <taxon>Rhodospirillales</taxon>
        <taxon>Azospirillaceae</taxon>
        <taxon>Niveispirillum</taxon>
    </lineage>
</organism>
<dbReference type="RefSeq" id="WP_094453276.1">
    <property type="nucleotide sequence ID" value="NZ_NOXU01000017.1"/>
</dbReference>
<evidence type="ECO:0000256" key="1">
    <source>
        <dbReference type="ARBA" id="ARBA00004141"/>
    </source>
</evidence>
<dbReference type="PANTHER" id="PTHR37422">
    <property type="entry name" value="TEICHURONIC ACID BIOSYNTHESIS PROTEIN TUAE"/>
    <property type="match status" value="1"/>
</dbReference>
<reference evidence="7 8" key="1">
    <citation type="submission" date="2017-07" db="EMBL/GenBank/DDBJ databases">
        <title>Niveispirillum cyanobacteriorum sp. nov., isolated from cyanobacterial aggregates in a eutrophic lake.</title>
        <authorList>
            <person name="Cai H."/>
        </authorList>
    </citation>
    <scope>NUCLEOTIDE SEQUENCE [LARGE SCALE GENOMIC DNA]</scope>
    <source>
        <strain evidence="8">TH1-14</strain>
    </source>
</reference>
<feature type="transmembrane region" description="Helical" evidence="5">
    <location>
        <begin position="28"/>
        <end position="50"/>
    </location>
</feature>
<feature type="transmembrane region" description="Helical" evidence="5">
    <location>
        <begin position="424"/>
        <end position="440"/>
    </location>
</feature>
<feature type="transmembrane region" description="Helical" evidence="5">
    <location>
        <begin position="399"/>
        <end position="418"/>
    </location>
</feature>
<evidence type="ECO:0000256" key="2">
    <source>
        <dbReference type="ARBA" id="ARBA00022692"/>
    </source>
</evidence>
<evidence type="ECO:0000259" key="6">
    <source>
        <dbReference type="Pfam" id="PF04932"/>
    </source>
</evidence>
<proteinExistence type="predicted"/>
<feature type="transmembrane region" description="Helical" evidence="5">
    <location>
        <begin position="190"/>
        <end position="206"/>
    </location>
</feature>
<protein>
    <recommendedName>
        <fullName evidence="6">O-antigen ligase-related domain-containing protein</fullName>
    </recommendedName>
</protein>
<evidence type="ECO:0000313" key="7">
    <source>
        <dbReference type="EMBL" id="OYQ37172.1"/>
    </source>
</evidence>
<evidence type="ECO:0000256" key="5">
    <source>
        <dbReference type="SAM" id="Phobius"/>
    </source>
</evidence>
<dbReference type="Pfam" id="PF04932">
    <property type="entry name" value="Wzy_C"/>
    <property type="match status" value="1"/>
</dbReference>
<feature type="transmembrane region" description="Helical" evidence="5">
    <location>
        <begin position="62"/>
        <end position="84"/>
    </location>
</feature>
<feature type="transmembrane region" description="Helical" evidence="5">
    <location>
        <begin position="369"/>
        <end position="392"/>
    </location>
</feature>
<comment type="caution">
    <text evidence="7">The sequence shown here is derived from an EMBL/GenBank/DDBJ whole genome shotgun (WGS) entry which is preliminary data.</text>
</comment>
<name>A0A255Z6W9_9PROT</name>
<dbReference type="EMBL" id="NOXU01000017">
    <property type="protein sequence ID" value="OYQ37172.1"/>
    <property type="molecule type" value="Genomic_DNA"/>
</dbReference>
<dbReference type="AlphaFoldDB" id="A0A255Z6W9"/>
<feature type="transmembrane region" description="Helical" evidence="5">
    <location>
        <begin position="144"/>
        <end position="170"/>
    </location>
</feature>
<evidence type="ECO:0000256" key="3">
    <source>
        <dbReference type="ARBA" id="ARBA00022989"/>
    </source>
</evidence>
<keyword evidence="3 5" id="KW-1133">Transmembrane helix</keyword>
<feature type="transmembrane region" description="Helical" evidence="5">
    <location>
        <begin position="277"/>
        <end position="295"/>
    </location>
</feature>
<dbReference type="Proteomes" id="UP000216998">
    <property type="component" value="Unassembled WGS sequence"/>
</dbReference>